<dbReference type="AlphaFoldDB" id="A0A6C0IM49"/>
<accession>A0A6C0IM49</accession>
<dbReference type="EMBL" id="MN740213">
    <property type="protein sequence ID" value="QHT94062.1"/>
    <property type="molecule type" value="Genomic_DNA"/>
</dbReference>
<feature type="transmembrane region" description="Helical" evidence="2">
    <location>
        <begin position="43"/>
        <end position="70"/>
    </location>
</feature>
<protein>
    <submittedName>
        <fullName evidence="3">Uncharacterized protein</fullName>
    </submittedName>
</protein>
<reference evidence="3" key="1">
    <citation type="journal article" date="2020" name="Nature">
        <title>Giant virus diversity and host interactions through global metagenomics.</title>
        <authorList>
            <person name="Schulz F."/>
            <person name="Roux S."/>
            <person name="Paez-Espino D."/>
            <person name="Jungbluth S."/>
            <person name="Walsh D.A."/>
            <person name="Denef V.J."/>
            <person name="McMahon K.D."/>
            <person name="Konstantinidis K.T."/>
            <person name="Eloe-Fadrosh E.A."/>
            <person name="Kyrpides N.C."/>
            <person name="Woyke T."/>
        </authorList>
    </citation>
    <scope>NUCLEOTIDE SEQUENCE</scope>
    <source>
        <strain evidence="3">GVMAG-M-3300024258-14</strain>
    </source>
</reference>
<proteinExistence type="predicted"/>
<evidence type="ECO:0000256" key="1">
    <source>
        <dbReference type="SAM" id="MobiDB-lite"/>
    </source>
</evidence>
<evidence type="ECO:0000256" key="2">
    <source>
        <dbReference type="SAM" id="Phobius"/>
    </source>
</evidence>
<name>A0A6C0IM49_9ZZZZ</name>
<feature type="region of interest" description="Disordered" evidence="1">
    <location>
        <begin position="85"/>
        <end position="123"/>
    </location>
</feature>
<feature type="transmembrane region" description="Helical" evidence="2">
    <location>
        <begin position="20"/>
        <end position="37"/>
    </location>
</feature>
<evidence type="ECO:0000313" key="3">
    <source>
        <dbReference type="EMBL" id="QHT94062.1"/>
    </source>
</evidence>
<keyword evidence="2" id="KW-1133">Transmembrane helix</keyword>
<sequence length="152" mass="17252">MKFVDNIMKNKKLLSNNPLLFGTAIISFLNILGFIQIGKMNIVLLYIIIAIILSVYTKNMVVVLGAPLLISNLVSYMGYNIEGMEKQNKEEEYEEGEIEEGEEGEEGEEEYEEGEDDLDANLNELNNKMGELSNLVTGNDDIEEEEEMMEEE</sequence>
<feature type="compositionally biased region" description="Acidic residues" evidence="1">
    <location>
        <begin position="91"/>
        <end position="119"/>
    </location>
</feature>
<keyword evidence="2" id="KW-0812">Transmembrane</keyword>
<organism evidence="3">
    <name type="scientific">viral metagenome</name>
    <dbReference type="NCBI Taxonomy" id="1070528"/>
    <lineage>
        <taxon>unclassified sequences</taxon>
        <taxon>metagenomes</taxon>
        <taxon>organismal metagenomes</taxon>
    </lineage>
</organism>
<keyword evidence="2" id="KW-0472">Membrane</keyword>